<reference evidence="1" key="2">
    <citation type="journal article" date="2017" name="J. Med. Entomol.">
        <title>Transcriptome Analysis of the Triatoma infestans (Hemiptera: Reduviidae) Integument.</title>
        <authorList>
            <person name="Calderon-Fernandez G.M."/>
            <person name="Moriconi D.E."/>
            <person name="Dulbecco A.B."/>
            <person name="Juarez M.P."/>
        </authorList>
    </citation>
    <scope>NUCLEOTIDE SEQUENCE</scope>
    <source>
        <strain evidence="1">Int1</strain>
        <tissue evidence="1">Integument</tissue>
    </source>
</reference>
<sequence length="21" mass="2429">MNTAHIRLTMTKSYAKRCCSI</sequence>
<dbReference type="EMBL" id="GEMB01000853">
    <property type="protein sequence ID" value="JAS02287.1"/>
    <property type="molecule type" value="Transcribed_RNA"/>
</dbReference>
<organism evidence="1">
    <name type="scientific">Triatoma infestans</name>
    <name type="common">Assassin bug</name>
    <dbReference type="NCBI Taxonomy" id="30076"/>
    <lineage>
        <taxon>Eukaryota</taxon>
        <taxon>Metazoa</taxon>
        <taxon>Ecdysozoa</taxon>
        <taxon>Arthropoda</taxon>
        <taxon>Hexapoda</taxon>
        <taxon>Insecta</taxon>
        <taxon>Pterygota</taxon>
        <taxon>Neoptera</taxon>
        <taxon>Paraneoptera</taxon>
        <taxon>Hemiptera</taxon>
        <taxon>Heteroptera</taxon>
        <taxon>Panheteroptera</taxon>
        <taxon>Cimicomorpha</taxon>
        <taxon>Reduviidae</taxon>
        <taxon>Triatominae</taxon>
        <taxon>Triatoma</taxon>
    </lineage>
</organism>
<dbReference type="AlphaFoldDB" id="A0A171AN00"/>
<proteinExistence type="predicted"/>
<name>A0A171AN00_TRIIF</name>
<dbReference type="EC" id="1.3.5.1" evidence="1"/>
<accession>A0A171AN00</accession>
<dbReference type="GO" id="GO:0008177">
    <property type="term" value="F:succinate dehydrogenase (quinone) activity"/>
    <property type="evidence" value="ECO:0007669"/>
    <property type="project" value="UniProtKB-EC"/>
</dbReference>
<evidence type="ECO:0000313" key="1">
    <source>
        <dbReference type="EMBL" id="JAS02287.1"/>
    </source>
</evidence>
<keyword evidence="1" id="KW-0560">Oxidoreductase</keyword>
<protein>
    <submittedName>
        <fullName evidence="1">Cre-sdha-1 protein</fullName>
        <ecNumber evidence="1">1.3.5.1</ecNumber>
    </submittedName>
</protein>
<reference evidence="1" key="1">
    <citation type="submission" date="2016-04" db="EMBL/GenBank/DDBJ databases">
        <authorList>
            <person name="Calderon-Fernandez G.M.Sr."/>
        </authorList>
    </citation>
    <scope>NUCLEOTIDE SEQUENCE</scope>
    <source>
        <strain evidence="1">Int1</strain>
        <tissue evidence="1">Integument</tissue>
    </source>
</reference>